<dbReference type="OMA" id="PRAGECM"/>
<gene>
    <name evidence="4" type="primary">LOC112285143</name>
    <name evidence="3" type="ORF">PHYPA_010281</name>
</gene>
<dbReference type="FunCoup" id="A0A2K1KBD6">
    <property type="interactions" value="2989"/>
</dbReference>
<dbReference type="PANTHER" id="PTHR45890">
    <property type="entry name" value="AARF DOMAIN CONTAINING KINASE 2 (PREDICTED)"/>
    <property type="match status" value="1"/>
</dbReference>
<evidence type="ECO:0000313" key="5">
    <source>
        <dbReference type="Proteomes" id="UP000006727"/>
    </source>
</evidence>
<dbReference type="PaxDb" id="3218-PP1S87_193V6.1"/>
<dbReference type="OrthoDB" id="1290869at2759"/>
<dbReference type="Gramene" id="Pp3c7_11740V3.1">
    <property type="protein sequence ID" value="Pp3c7_11740V3.1"/>
    <property type="gene ID" value="Pp3c7_11740"/>
</dbReference>
<dbReference type="Gramene" id="Pp3c7_11740V3.2">
    <property type="protein sequence ID" value="Pp3c7_11740V3.2"/>
    <property type="gene ID" value="Pp3c7_11740"/>
</dbReference>
<evidence type="ECO:0000256" key="1">
    <source>
        <dbReference type="ARBA" id="ARBA00009670"/>
    </source>
</evidence>
<dbReference type="EnsemblPlants" id="Pp3c7_11740V3.1">
    <property type="protein sequence ID" value="Pp3c7_11740V3.1"/>
    <property type="gene ID" value="Pp3c7_11740"/>
</dbReference>
<feature type="domain" description="ABC1 atypical kinase-like" evidence="2">
    <location>
        <begin position="311"/>
        <end position="572"/>
    </location>
</feature>
<accession>A0A2K1KBD6</accession>
<dbReference type="Proteomes" id="UP000006727">
    <property type="component" value="Chromosome 7"/>
</dbReference>
<dbReference type="KEGG" id="ppp:112285143"/>
<dbReference type="Pfam" id="PF03109">
    <property type="entry name" value="ABC1"/>
    <property type="match status" value="1"/>
</dbReference>
<dbReference type="GeneID" id="112285143"/>
<evidence type="ECO:0000259" key="2">
    <source>
        <dbReference type="Pfam" id="PF03109"/>
    </source>
</evidence>
<dbReference type="InterPro" id="IPR044095">
    <property type="entry name" value="ADCK2_dom"/>
</dbReference>
<dbReference type="SUPFAM" id="SSF56112">
    <property type="entry name" value="Protein kinase-like (PK-like)"/>
    <property type="match status" value="1"/>
</dbReference>
<keyword evidence="5" id="KW-1185">Reference proteome</keyword>
<reference evidence="3 5" key="1">
    <citation type="journal article" date="2008" name="Science">
        <title>The Physcomitrella genome reveals evolutionary insights into the conquest of land by plants.</title>
        <authorList>
            <person name="Rensing S."/>
            <person name="Lang D."/>
            <person name="Zimmer A."/>
            <person name="Terry A."/>
            <person name="Salamov A."/>
            <person name="Shapiro H."/>
            <person name="Nishiyama T."/>
            <person name="Perroud P.-F."/>
            <person name="Lindquist E."/>
            <person name="Kamisugi Y."/>
            <person name="Tanahashi T."/>
            <person name="Sakakibara K."/>
            <person name="Fujita T."/>
            <person name="Oishi K."/>
            <person name="Shin-I T."/>
            <person name="Kuroki Y."/>
            <person name="Toyoda A."/>
            <person name="Suzuki Y."/>
            <person name="Hashimoto A."/>
            <person name="Yamaguchi K."/>
            <person name="Sugano A."/>
            <person name="Kohara Y."/>
            <person name="Fujiyama A."/>
            <person name="Anterola A."/>
            <person name="Aoki S."/>
            <person name="Ashton N."/>
            <person name="Barbazuk W.B."/>
            <person name="Barker E."/>
            <person name="Bennetzen J."/>
            <person name="Bezanilla M."/>
            <person name="Blankenship R."/>
            <person name="Cho S.H."/>
            <person name="Dutcher S."/>
            <person name="Estelle M."/>
            <person name="Fawcett J.A."/>
            <person name="Gundlach H."/>
            <person name="Hanada K."/>
            <person name="Heyl A."/>
            <person name="Hicks K.A."/>
            <person name="Hugh J."/>
            <person name="Lohr M."/>
            <person name="Mayer K."/>
            <person name="Melkozernov A."/>
            <person name="Murata T."/>
            <person name="Nelson D."/>
            <person name="Pils B."/>
            <person name="Prigge M."/>
            <person name="Reiss B."/>
            <person name="Renner T."/>
            <person name="Rombauts S."/>
            <person name="Rushton P."/>
            <person name="Sanderfoot A."/>
            <person name="Schween G."/>
            <person name="Shiu S.-H."/>
            <person name="Stueber K."/>
            <person name="Theodoulou F.L."/>
            <person name="Tu H."/>
            <person name="Van de Peer Y."/>
            <person name="Verrier P.J."/>
            <person name="Waters E."/>
            <person name="Wood A."/>
            <person name="Yang L."/>
            <person name="Cove D."/>
            <person name="Cuming A."/>
            <person name="Hasebe M."/>
            <person name="Lucas S."/>
            <person name="Mishler D.B."/>
            <person name="Reski R."/>
            <person name="Grigoriev I."/>
            <person name="Quatrano R.S."/>
            <person name="Boore J.L."/>
        </authorList>
    </citation>
    <scope>NUCLEOTIDE SEQUENCE [LARGE SCALE GENOMIC DNA]</scope>
    <source>
        <strain evidence="4 5">cv. Gransden 2004</strain>
    </source>
</reference>
<evidence type="ECO:0000313" key="3">
    <source>
        <dbReference type="EMBL" id="PNR51095.1"/>
    </source>
</evidence>
<dbReference type="EMBL" id="ABEU02000007">
    <property type="protein sequence ID" value="PNR51095.1"/>
    <property type="molecule type" value="Genomic_DNA"/>
</dbReference>
<sequence length="682" mass="76728">MAGSLILSCWRRQLQHDTRHAMSRHHADGFGALSLAMVGVSVVRKYSSTVATGHGFLRPLLIPKEYSGLKSIAKHHTRCIANVRESGLYSSTSISMPRIFRFRLGGVTGVWASHSKLLVRGLRDVKHELLHEWRQVLKTTSADLRIVRCGGQGSWQSQSHECSGTFLHRSLRKLVTAASLACARSQVVPRMIAVIVGEATLAHQSAAGVESFPARQDLSQPSHPVHIVSLVLTLLELVLLVIRATYLAVLFTPAIVLAPFADSFGPKFRKRWISLVHFSLEHGGAAFIKWGQWAAARPDLFPRDLCAQLTKLHSKAPAHKFSQTKQIIEGAFGRRLDEIFEDFEEEPVASGSIAQIHRAVLRFRYPGQMSKPMVVAVKVRHPGVSEEIRRDFTIINWCAKISNFIPGLAWLRLDESIQQFAVFMLTQVDLAREAAHLSRFIYNFRRWKDVSFPKPLYPLVHPAVLVETFEQGESVSRFVDRRGKNRLNSALASIGTHTLLKMLLVDNFVHADLHPGNILVRMDPPNKQSFQSRPHVVLLDVGMIAELNAQDRYTLLDFFKAVAQKDGKKAAECTLKFSRSQNCPNPSAFIDDVEKVFQFWNTEEGNALHTGDCMQELLEQVRRHRVNIDGDVCTVMVTTLVLEGWQRKLDPELNIMDTLRQLLFKADWVNSLSYTIDGVMAP</sequence>
<comment type="similarity">
    <text evidence="1">Belongs to the protein kinase superfamily. ADCK protein kinase family.</text>
</comment>
<dbReference type="CDD" id="cd13971">
    <property type="entry name" value="ADCK2-like"/>
    <property type="match status" value="1"/>
</dbReference>
<evidence type="ECO:0000313" key="4">
    <source>
        <dbReference type="EnsemblPlants" id="Pp3c7_11740V3.1"/>
    </source>
</evidence>
<reference evidence="4" key="3">
    <citation type="submission" date="2020-12" db="UniProtKB">
        <authorList>
            <consortium name="EnsemblPlants"/>
        </authorList>
    </citation>
    <scope>IDENTIFICATION</scope>
</reference>
<dbReference type="PANTHER" id="PTHR45890:SF1">
    <property type="entry name" value="AARF DOMAIN CONTAINING KINASE 2"/>
    <property type="match status" value="1"/>
</dbReference>
<dbReference type="InterPro" id="IPR011009">
    <property type="entry name" value="Kinase-like_dom_sf"/>
</dbReference>
<dbReference type="RefSeq" id="XP_024381482.1">
    <property type="nucleotide sequence ID" value="XM_024525714.2"/>
</dbReference>
<dbReference type="InterPro" id="IPR052402">
    <property type="entry name" value="ADCK_kinase"/>
</dbReference>
<name>A0A2K1KBD6_PHYPA</name>
<reference evidence="3 5" key="2">
    <citation type="journal article" date="2018" name="Plant J.">
        <title>The Physcomitrella patens chromosome-scale assembly reveals moss genome structure and evolution.</title>
        <authorList>
            <person name="Lang D."/>
            <person name="Ullrich K.K."/>
            <person name="Murat F."/>
            <person name="Fuchs J."/>
            <person name="Jenkins J."/>
            <person name="Haas F.B."/>
            <person name="Piednoel M."/>
            <person name="Gundlach H."/>
            <person name="Van Bel M."/>
            <person name="Meyberg R."/>
            <person name="Vives C."/>
            <person name="Morata J."/>
            <person name="Symeonidi A."/>
            <person name="Hiss M."/>
            <person name="Muchero W."/>
            <person name="Kamisugi Y."/>
            <person name="Saleh O."/>
            <person name="Blanc G."/>
            <person name="Decker E.L."/>
            <person name="van Gessel N."/>
            <person name="Grimwood J."/>
            <person name="Hayes R.D."/>
            <person name="Graham S.W."/>
            <person name="Gunter L.E."/>
            <person name="McDaniel S.F."/>
            <person name="Hoernstein S.N.W."/>
            <person name="Larsson A."/>
            <person name="Li F.W."/>
            <person name="Perroud P.F."/>
            <person name="Phillips J."/>
            <person name="Ranjan P."/>
            <person name="Rokshar D.S."/>
            <person name="Rothfels C.J."/>
            <person name="Schneider L."/>
            <person name="Shu S."/>
            <person name="Stevenson D.W."/>
            <person name="Thummler F."/>
            <person name="Tillich M."/>
            <person name="Villarreal Aguilar J.C."/>
            <person name="Widiez T."/>
            <person name="Wong G.K."/>
            <person name="Wymore A."/>
            <person name="Zhang Y."/>
            <person name="Zimmer A.D."/>
            <person name="Quatrano R.S."/>
            <person name="Mayer K.F.X."/>
            <person name="Goodstein D."/>
            <person name="Casacuberta J.M."/>
            <person name="Vandepoele K."/>
            <person name="Reski R."/>
            <person name="Cuming A.C."/>
            <person name="Tuskan G.A."/>
            <person name="Maumus F."/>
            <person name="Salse J."/>
            <person name="Schmutz J."/>
            <person name="Rensing S.A."/>
        </authorList>
    </citation>
    <scope>NUCLEOTIDE SEQUENCE [LARGE SCALE GENOMIC DNA]</scope>
    <source>
        <strain evidence="4 5">cv. Gransden 2004</strain>
    </source>
</reference>
<dbReference type="AlphaFoldDB" id="A0A2K1KBD6"/>
<proteinExistence type="inferred from homology"/>
<dbReference type="EnsemblPlants" id="Pp3c7_11740V3.2">
    <property type="protein sequence ID" value="Pp3c7_11740V3.2"/>
    <property type="gene ID" value="Pp3c7_11740"/>
</dbReference>
<dbReference type="InterPro" id="IPR004147">
    <property type="entry name" value="ABC1_dom"/>
</dbReference>
<organism evidence="3">
    <name type="scientific">Physcomitrium patens</name>
    <name type="common">Spreading-leaved earth moss</name>
    <name type="synonym">Physcomitrella patens</name>
    <dbReference type="NCBI Taxonomy" id="3218"/>
    <lineage>
        <taxon>Eukaryota</taxon>
        <taxon>Viridiplantae</taxon>
        <taxon>Streptophyta</taxon>
        <taxon>Embryophyta</taxon>
        <taxon>Bryophyta</taxon>
        <taxon>Bryophytina</taxon>
        <taxon>Bryopsida</taxon>
        <taxon>Funariidae</taxon>
        <taxon>Funariales</taxon>
        <taxon>Funariaceae</taxon>
        <taxon>Physcomitrium</taxon>
    </lineage>
</organism>
<dbReference type="STRING" id="3218.A0A2K1KBD6"/>
<protein>
    <recommendedName>
        <fullName evidence="2">ABC1 atypical kinase-like domain-containing protein</fullName>
    </recommendedName>
</protein>